<dbReference type="AlphaFoldDB" id="A0A183CTH5"/>
<dbReference type="Proteomes" id="UP000050741">
    <property type="component" value="Unassembled WGS sequence"/>
</dbReference>
<dbReference type="PANTHER" id="PTHR46062">
    <property type="entry name" value="STEROL REGULATORY ELEMENT-BINDING PROTEIN"/>
    <property type="match status" value="1"/>
</dbReference>
<keyword evidence="7" id="KW-1185">Reference proteome</keyword>
<evidence type="ECO:0000313" key="7">
    <source>
        <dbReference type="Proteomes" id="UP000050741"/>
    </source>
</evidence>
<dbReference type="PANTHER" id="PTHR46062:SF1">
    <property type="entry name" value="LP12374P"/>
    <property type="match status" value="1"/>
</dbReference>
<evidence type="ECO:0000256" key="4">
    <source>
        <dbReference type="ARBA" id="ARBA00023163"/>
    </source>
</evidence>
<keyword evidence="5" id="KW-0539">Nucleus</keyword>
<proteinExistence type="predicted"/>
<evidence type="ECO:0000256" key="2">
    <source>
        <dbReference type="ARBA" id="ARBA00023015"/>
    </source>
</evidence>
<keyword evidence="2" id="KW-0805">Transcription regulation</keyword>
<name>A0A183CTH5_GLOPA</name>
<evidence type="ECO:0000256" key="5">
    <source>
        <dbReference type="ARBA" id="ARBA00023242"/>
    </source>
</evidence>
<reference evidence="7" key="1">
    <citation type="submission" date="2014-05" db="EMBL/GenBank/DDBJ databases">
        <title>The genome and life-stage specific transcriptomes of Globodera pallida elucidate key aspects of plant parasitism by a cyst nematode.</title>
        <authorList>
            <person name="Cotton J.A."/>
            <person name="Lilley C.J."/>
            <person name="Jones L.M."/>
            <person name="Kikuchi T."/>
            <person name="Reid A.J."/>
            <person name="Thorpe P."/>
            <person name="Tsai I.J."/>
            <person name="Beasley H."/>
            <person name="Blok V."/>
            <person name="Cock P.J.A."/>
            <person name="Van den Akker S.E."/>
            <person name="Holroyd N."/>
            <person name="Hunt M."/>
            <person name="Mantelin S."/>
            <person name="Naghra H."/>
            <person name="Pain A."/>
            <person name="Palomares-Rius J.E."/>
            <person name="Zarowiecki M."/>
            <person name="Berriman M."/>
            <person name="Jones J.T."/>
            <person name="Urwin P.E."/>
        </authorList>
    </citation>
    <scope>NUCLEOTIDE SEQUENCE [LARGE SCALE GENOMIC DNA]</scope>
    <source>
        <strain evidence="7">Lindley</strain>
    </source>
</reference>
<sequence>GQLLCRLESSDGGTLRLADFVEQSQLLLNICEGGNAGGAELTAEDPKNEGKMDGDYDVPSYTDKDMLRPILIAEGDELCAWWTYLVTGGLHWRHGDSVRAQRHYSLVRKFPRELAQNDLALAVGLAFCTRKMCFEDREKDTFAEVVVWHVRRANAHLKRDDWPTSGAGQSRNPGRGCCLGGK</sequence>
<organism evidence="7 8">
    <name type="scientific">Globodera pallida</name>
    <name type="common">Potato cyst nematode worm</name>
    <name type="synonym">Heterodera pallida</name>
    <dbReference type="NCBI Taxonomy" id="36090"/>
    <lineage>
        <taxon>Eukaryota</taxon>
        <taxon>Metazoa</taxon>
        <taxon>Ecdysozoa</taxon>
        <taxon>Nematoda</taxon>
        <taxon>Chromadorea</taxon>
        <taxon>Rhabditida</taxon>
        <taxon>Tylenchina</taxon>
        <taxon>Tylenchomorpha</taxon>
        <taxon>Tylenchoidea</taxon>
        <taxon>Heteroderidae</taxon>
        <taxon>Heteroderinae</taxon>
        <taxon>Globodera</taxon>
    </lineage>
</organism>
<evidence type="ECO:0000313" key="8">
    <source>
        <dbReference type="WBParaSite" id="GPLIN_001618300"/>
    </source>
</evidence>
<accession>A0A183CTH5</accession>
<evidence type="ECO:0000256" key="3">
    <source>
        <dbReference type="ARBA" id="ARBA00023125"/>
    </source>
</evidence>
<keyword evidence="4" id="KW-0804">Transcription</keyword>
<dbReference type="GO" id="GO:0005634">
    <property type="term" value="C:nucleus"/>
    <property type="evidence" value="ECO:0007669"/>
    <property type="project" value="UniProtKB-SubCell"/>
</dbReference>
<evidence type="ECO:0000256" key="1">
    <source>
        <dbReference type="ARBA" id="ARBA00004123"/>
    </source>
</evidence>
<keyword evidence="3" id="KW-0238">DNA-binding</keyword>
<feature type="region of interest" description="Disordered" evidence="6">
    <location>
        <begin position="161"/>
        <end position="182"/>
    </location>
</feature>
<reference evidence="8" key="2">
    <citation type="submission" date="2016-06" db="UniProtKB">
        <authorList>
            <consortium name="WormBaseParasite"/>
        </authorList>
    </citation>
    <scope>IDENTIFICATION</scope>
</reference>
<evidence type="ECO:0000256" key="6">
    <source>
        <dbReference type="SAM" id="MobiDB-lite"/>
    </source>
</evidence>
<comment type="subcellular location">
    <subcellularLocation>
        <location evidence="1">Nucleus</location>
    </subcellularLocation>
</comment>
<dbReference type="GO" id="GO:0000981">
    <property type="term" value="F:DNA-binding transcription factor activity, RNA polymerase II-specific"/>
    <property type="evidence" value="ECO:0007669"/>
    <property type="project" value="TreeGrafter"/>
</dbReference>
<dbReference type="WBParaSite" id="GPLIN_001618300">
    <property type="protein sequence ID" value="GPLIN_001618300"/>
    <property type="gene ID" value="GPLIN_001618300"/>
</dbReference>
<dbReference type="GO" id="GO:0000978">
    <property type="term" value="F:RNA polymerase II cis-regulatory region sequence-specific DNA binding"/>
    <property type="evidence" value="ECO:0007669"/>
    <property type="project" value="TreeGrafter"/>
</dbReference>
<protein>
    <submittedName>
        <fullName evidence="8">TPR_REGION domain-containing protein</fullName>
    </submittedName>
</protein>